<dbReference type="EMBL" id="JAPNOA010000006">
    <property type="protein sequence ID" value="MCY0963800.1"/>
    <property type="molecule type" value="Genomic_DNA"/>
</dbReference>
<name>A0A9X3IR30_9GAMM</name>
<dbReference type="Proteomes" id="UP001150830">
    <property type="component" value="Unassembled WGS sequence"/>
</dbReference>
<protein>
    <submittedName>
        <fullName evidence="1">Uncharacterized protein</fullName>
    </submittedName>
</protein>
<gene>
    <name evidence="1" type="ORF">OUO13_01185</name>
</gene>
<organism evidence="1 2">
    <name type="scientific">Parathalassolituus penaei</name>
    <dbReference type="NCBI Taxonomy" id="2997323"/>
    <lineage>
        <taxon>Bacteria</taxon>
        <taxon>Pseudomonadati</taxon>
        <taxon>Pseudomonadota</taxon>
        <taxon>Gammaproteobacteria</taxon>
        <taxon>Oceanospirillales</taxon>
        <taxon>Oceanospirillaceae</taxon>
        <taxon>Parathalassolituus</taxon>
    </lineage>
</organism>
<dbReference type="RefSeq" id="WP_283172020.1">
    <property type="nucleotide sequence ID" value="NZ_JAPNOA010000006.1"/>
</dbReference>
<dbReference type="AlphaFoldDB" id="A0A9X3IR30"/>
<comment type="caution">
    <text evidence="1">The sequence shown here is derived from an EMBL/GenBank/DDBJ whole genome shotgun (WGS) entry which is preliminary data.</text>
</comment>
<reference evidence="1" key="1">
    <citation type="submission" date="2022-11" db="EMBL/GenBank/DDBJ databases">
        <title>Parathalassolutuus dongxingensis gen. nov., sp. nov., a novel member of family Oceanospirillaceae isolated from a coastal shrimp pond in Guangxi, China.</title>
        <authorList>
            <person name="Chen H."/>
        </authorList>
    </citation>
    <scope>NUCLEOTIDE SEQUENCE</scope>
    <source>
        <strain evidence="1">G-43</strain>
    </source>
</reference>
<keyword evidence="2" id="KW-1185">Reference proteome</keyword>
<evidence type="ECO:0000313" key="2">
    <source>
        <dbReference type="Proteomes" id="UP001150830"/>
    </source>
</evidence>
<sequence length="149" mass="16562">MDVYLLVGNLYKAFAQRPRPAHFINPAFRENGQGSVLDSLALPDIGLAELGGGCAQRLDHLGDDALAYCLPRLLELALMGLHSHDGQLFAEHLLQLLGSNEERERFESYSEAEVMAVLDALDYLYIELGEQMTSCTLDDALMFWAEKVC</sequence>
<evidence type="ECO:0000313" key="1">
    <source>
        <dbReference type="EMBL" id="MCY0963800.1"/>
    </source>
</evidence>
<proteinExistence type="predicted"/>
<accession>A0A9X3IR30</accession>